<reference evidence="1" key="1">
    <citation type="submission" date="2021-01" db="EMBL/GenBank/DDBJ databases">
        <authorList>
            <consortium name="Genoscope - CEA"/>
            <person name="William W."/>
        </authorList>
    </citation>
    <scope>NUCLEOTIDE SEQUENCE</scope>
</reference>
<dbReference type="OrthoDB" id="323833at2759"/>
<evidence type="ECO:0000313" key="2">
    <source>
        <dbReference type="Proteomes" id="UP000692954"/>
    </source>
</evidence>
<dbReference type="EMBL" id="CAJJDN010000083">
    <property type="protein sequence ID" value="CAD8105123.1"/>
    <property type="molecule type" value="Genomic_DNA"/>
</dbReference>
<dbReference type="PANTHER" id="PTHR33706">
    <property type="entry name" value="MORN VARIANT REPEAT PROTEIN"/>
    <property type="match status" value="1"/>
</dbReference>
<gene>
    <name evidence="1" type="ORF">PSON_ATCC_30995.1.T0830200</name>
</gene>
<dbReference type="PANTHER" id="PTHR33706:SF1">
    <property type="entry name" value="TPR REPEAT PROTEIN"/>
    <property type="match status" value="1"/>
</dbReference>
<evidence type="ECO:0000313" key="1">
    <source>
        <dbReference type="EMBL" id="CAD8105123.1"/>
    </source>
</evidence>
<name>A0A8S1PQX0_9CILI</name>
<organism evidence="1 2">
    <name type="scientific">Paramecium sonneborni</name>
    <dbReference type="NCBI Taxonomy" id="65129"/>
    <lineage>
        <taxon>Eukaryota</taxon>
        <taxon>Sar</taxon>
        <taxon>Alveolata</taxon>
        <taxon>Ciliophora</taxon>
        <taxon>Intramacronucleata</taxon>
        <taxon>Oligohymenophorea</taxon>
        <taxon>Peniculida</taxon>
        <taxon>Parameciidae</taxon>
        <taxon>Paramecium</taxon>
    </lineage>
</organism>
<comment type="caution">
    <text evidence="1">The sequence shown here is derived from an EMBL/GenBank/DDBJ whole genome shotgun (WGS) entry which is preliminary data.</text>
</comment>
<keyword evidence="2" id="KW-1185">Reference proteome</keyword>
<protein>
    <submittedName>
        <fullName evidence="1">Uncharacterized protein</fullName>
    </submittedName>
</protein>
<dbReference type="AlphaFoldDB" id="A0A8S1PQX0"/>
<sequence length="219" mass="26459">MGICVSKQPKIQRIEGNIQQLNKLGGCYSKNKIKQGIWIEEISKIDLKLVEMGEYFNGQRIGKWMCFSKDKKINAGGSYDDEGRKKGKWIELWKFYSLYFQVIYSGEYNMNGIKIGRWDIMYKRHENDQYKQMQLLYKQRKNEVVVDYIIHKQIRKRLEIGQNWRKGFNIRNKSLIKVGRWDIMYCKYDEIEYKQMGIYKHTEVVDFMIIQEFQLIDKN</sequence>
<dbReference type="Proteomes" id="UP000692954">
    <property type="component" value="Unassembled WGS sequence"/>
</dbReference>
<accession>A0A8S1PQX0</accession>
<proteinExistence type="predicted"/>